<gene>
    <name evidence="2" type="ORF">SAMN04488118_105208</name>
</gene>
<keyword evidence="1" id="KW-1133">Transmembrane helix</keyword>
<evidence type="ECO:0000313" key="2">
    <source>
        <dbReference type="EMBL" id="SCZ64232.1"/>
    </source>
</evidence>
<feature type="transmembrane region" description="Helical" evidence="1">
    <location>
        <begin position="21"/>
        <end position="41"/>
    </location>
</feature>
<evidence type="ECO:0000256" key="1">
    <source>
        <dbReference type="SAM" id="Phobius"/>
    </source>
</evidence>
<name>A0A1G5QR59_9RHOB</name>
<dbReference type="RefSeq" id="WP_269799292.1">
    <property type="nucleotide sequence ID" value="NZ_CANLDO010000021.1"/>
</dbReference>
<protein>
    <submittedName>
        <fullName evidence="2">Uncharacterized protein</fullName>
    </submittedName>
</protein>
<organism evidence="2 3">
    <name type="scientific">Epibacterium ulvae</name>
    <dbReference type="NCBI Taxonomy" id="1156985"/>
    <lineage>
        <taxon>Bacteria</taxon>
        <taxon>Pseudomonadati</taxon>
        <taxon>Pseudomonadota</taxon>
        <taxon>Alphaproteobacteria</taxon>
        <taxon>Rhodobacterales</taxon>
        <taxon>Roseobacteraceae</taxon>
        <taxon>Epibacterium</taxon>
    </lineage>
</organism>
<keyword evidence="1" id="KW-0812">Transmembrane</keyword>
<dbReference type="AlphaFoldDB" id="A0A1G5QR59"/>
<accession>A0A1G5QR59</accession>
<dbReference type="Proteomes" id="UP000198767">
    <property type="component" value="Unassembled WGS sequence"/>
</dbReference>
<dbReference type="STRING" id="1156985.SAMN04488118_105208"/>
<reference evidence="2 3" key="1">
    <citation type="submission" date="2016-10" db="EMBL/GenBank/DDBJ databases">
        <authorList>
            <person name="de Groot N.N."/>
        </authorList>
    </citation>
    <scope>NUCLEOTIDE SEQUENCE [LARGE SCALE GENOMIC DNA]</scope>
    <source>
        <strain evidence="2 3">U95</strain>
    </source>
</reference>
<evidence type="ECO:0000313" key="3">
    <source>
        <dbReference type="Proteomes" id="UP000198767"/>
    </source>
</evidence>
<sequence length="42" mass="4704">MRQKQNFAILRNRCITEMSSVMLVAAAIAVSGLLWVAIWVVI</sequence>
<dbReference type="EMBL" id="FMWG01000005">
    <property type="protein sequence ID" value="SCZ64232.1"/>
    <property type="molecule type" value="Genomic_DNA"/>
</dbReference>
<keyword evidence="1" id="KW-0472">Membrane</keyword>
<proteinExistence type="predicted"/>
<keyword evidence="3" id="KW-1185">Reference proteome</keyword>